<dbReference type="InParanoid" id="A0A3G9JFU0"/>
<dbReference type="Proteomes" id="UP000268059">
    <property type="component" value="Chromosome"/>
</dbReference>
<dbReference type="RefSeq" id="WP_125119983.1">
    <property type="nucleotide sequence ID" value="NZ_AP019309.1"/>
</dbReference>
<dbReference type="EMBL" id="AP019309">
    <property type="protein sequence ID" value="BBH27235.1"/>
    <property type="molecule type" value="Genomic_DNA"/>
</dbReference>
<reference evidence="2 3" key="1">
    <citation type="submission" date="2018-11" db="EMBL/GenBank/DDBJ databases">
        <title>Novel Erysipelotrichaceae bacterium isolated from small intestine of a swine.</title>
        <authorList>
            <person name="Kim J.S."/>
            <person name="Choe H."/>
            <person name="Lee Y.R."/>
            <person name="Kim K.M."/>
            <person name="Park D.S."/>
        </authorList>
    </citation>
    <scope>NUCLEOTIDE SEQUENCE [LARGE SCALE GENOMIC DNA]</scope>
    <source>
        <strain evidence="2 3">SG0102</strain>
    </source>
</reference>
<keyword evidence="1" id="KW-0472">Membrane</keyword>
<sequence length="426" mass="49596">MQTCPKCGAPLEQVYSPEGISEKCPQCDYHHDELADLLAQTDFEKDESTPIDRLSASQRRHYMLSMTMTLKLMTILEGLLVLCTLISLLFRNALISYIFLGVVLIIAVYLIHGYLNIRRRLGLDSEEQEMIIIDMLNQDYQMKLLSEKHKTKLGCSLAYLKYLRTLKKEGLPYRFKTDPLYHDRIMSRVRKETNMNRRIEIQNYKNTIASLYSQREETLKRLKASMFKDYGYHVAISFKLGIVIINGHEYRFDEINSAEMMNHVYDDEEEVVIKDGYFKAPEDFNVLPHSQDAMNKHDKVTYDEESGVYKHYAFVEPVTEMKKVKRCDAMNIIVETYNGKEIIPIIDQMMDVTTPAYIAKQNDCYNVTGGLRRVARAGMPKQIPDLLADKQVAKLSEEMEKTQDQLIQLLKTPVVYKVPEEYREKE</sequence>
<feature type="transmembrane region" description="Helical" evidence="1">
    <location>
        <begin position="94"/>
        <end position="115"/>
    </location>
</feature>
<dbReference type="KEGG" id="ebm:SG0102_21690"/>
<dbReference type="AlphaFoldDB" id="A0A3G9JFU0"/>
<keyword evidence="1" id="KW-0812">Transmembrane</keyword>
<keyword evidence="3" id="KW-1185">Reference proteome</keyword>
<accession>A0A3G9JFU0</accession>
<evidence type="ECO:0000256" key="1">
    <source>
        <dbReference type="SAM" id="Phobius"/>
    </source>
</evidence>
<gene>
    <name evidence="2" type="ORF">SG0102_21690</name>
</gene>
<protein>
    <submittedName>
        <fullName evidence="2">Uncharacterized protein</fullName>
    </submittedName>
</protein>
<organism evidence="2 3">
    <name type="scientific">Intestinibaculum porci</name>
    <dbReference type="NCBI Taxonomy" id="2487118"/>
    <lineage>
        <taxon>Bacteria</taxon>
        <taxon>Bacillati</taxon>
        <taxon>Bacillota</taxon>
        <taxon>Erysipelotrichia</taxon>
        <taxon>Erysipelotrichales</taxon>
        <taxon>Erysipelotrichaceae</taxon>
        <taxon>Intestinibaculum</taxon>
    </lineage>
</organism>
<feature type="transmembrane region" description="Helical" evidence="1">
    <location>
        <begin position="68"/>
        <end position="88"/>
    </location>
</feature>
<evidence type="ECO:0000313" key="3">
    <source>
        <dbReference type="Proteomes" id="UP000268059"/>
    </source>
</evidence>
<keyword evidence="1" id="KW-1133">Transmembrane helix</keyword>
<name>A0A3G9JFU0_9FIRM</name>
<proteinExistence type="predicted"/>
<evidence type="ECO:0000313" key="2">
    <source>
        <dbReference type="EMBL" id="BBH27235.1"/>
    </source>
</evidence>
<dbReference type="OrthoDB" id="2067217at2"/>